<evidence type="ECO:0000256" key="1">
    <source>
        <dbReference type="SAM" id="Phobius"/>
    </source>
</evidence>
<evidence type="ECO:0000313" key="4">
    <source>
        <dbReference type="Proteomes" id="UP000178645"/>
    </source>
</evidence>
<proteinExistence type="predicted"/>
<organism evidence="3 4">
    <name type="scientific">Candidatus Nomurabacteria bacterium RIFCSPLOWO2_12_FULL_44_11</name>
    <dbReference type="NCBI Taxonomy" id="1801796"/>
    <lineage>
        <taxon>Bacteria</taxon>
        <taxon>Candidatus Nomuraibacteriota</taxon>
    </lineage>
</organism>
<name>A0A1F6Y3L5_9BACT</name>
<dbReference type="EMBL" id="MFVU01000032">
    <property type="protein sequence ID" value="OGJ00981.1"/>
    <property type="molecule type" value="Genomic_DNA"/>
</dbReference>
<accession>A0A1F6Y3L5</accession>
<evidence type="ECO:0000256" key="2">
    <source>
        <dbReference type="SAM" id="SignalP"/>
    </source>
</evidence>
<dbReference type="Proteomes" id="UP000178645">
    <property type="component" value="Unassembled WGS sequence"/>
</dbReference>
<protein>
    <recommendedName>
        <fullName evidence="5">Gram-positive cocci surface proteins LPxTG domain-containing protein</fullName>
    </recommendedName>
</protein>
<gene>
    <name evidence="3" type="ORF">A3G53_02950</name>
</gene>
<sequence>MINKLALSVLLFALVISGVAFSSVSTAEAQTATFPAGCASGLGYSATTGLPCNGTSVATARYMPGCTSALGYSSINGRPCSGGSVAIQWLAGCSSTIGYSSITGEPCNGTAVATPVIVSGTGSLGFPTTGAGGDASRNVILILTSALAMLLGSLYLARKYVLR</sequence>
<feature type="transmembrane region" description="Helical" evidence="1">
    <location>
        <begin position="139"/>
        <end position="157"/>
    </location>
</feature>
<keyword evidence="2" id="KW-0732">Signal</keyword>
<feature type="signal peptide" evidence="2">
    <location>
        <begin position="1"/>
        <end position="22"/>
    </location>
</feature>
<keyword evidence="1" id="KW-1133">Transmembrane helix</keyword>
<evidence type="ECO:0008006" key="5">
    <source>
        <dbReference type="Google" id="ProtNLM"/>
    </source>
</evidence>
<feature type="chain" id="PRO_5009527498" description="Gram-positive cocci surface proteins LPxTG domain-containing protein" evidence="2">
    <location>
        <begin position="23"/>
        <end position="163"/>
    </location>
</feature>
<evidence type="ECO:0000313" key="3">
    <source>
        <dbReference type="EMBL" id="OGJ00981.1"/>
    </source>
</evidence>
<keyword evidence="1" id="KW-0472">Membrane</keyword>
<reference evidence="3 4" key="1">
    <citation type="journal article" date="2016" name="Nat. Commun.">
        <title>Thousands of microbial genomes shed light on interconnected biogeochemical processes in an aquifer system.</title>
        <authorList>
            <person name="Anantharaman K."/>
            <person name="Brown C.T."/>
            <person name="Hug L.A."/>
            <person name="Sharon I."/>
            <person name="Castelle C.J."/>
            <person name="Probst A.J."/>
            <person name="Thomas B.C."/>
            <person name="Singh A."/>
            <person name="Wilkins M.J."/>
            <person name="Karaoz U."/>
            <person name="Brodie E.L."/>
            <person name="Williams K.H."/>
            <person name="Hubbard S.S."/>
            <person name="Banfield J.F."/>
        </authorList>
    </citation>
    <scope>NUCLEOTIDE SEQUENCE [LARGE SCALE GENOMIC DNA]</scope>
</reference>
<keyword evidence="1" id="KW-0812">Transmembrane</keyword>
<comment type="caution">
    <text evidence="3">The sequence shown here is derived from an EMBL/GenBank/DDBJ whole genome shotgun (WGS) entry which is preliminary data.</text>
</comment>
<dbReference type="AlphaFoldDB" id="A0A1F6Y3L5"/>